<dbReference type="InterPro" id="IPR007235">
    <property type="entry name" value="Glyco_trans_28_C"/>
</dbReference>
<dbReference type="EC" id="2.4.1.141" evidence="3"/>
<evidence type="ECO:0000256" key="6">
    <source>
        <dbReference type="ARBA" id="ARBA00022679"/>
    </source>
</evidence>
<dbReference type="EMBL" id="GEBQ01024882">
    <property type="protein sequence ID" value="JAT15095.1"/>
    <property type="molecule type" value="Transcribed_RNA"/>
</dbReference>
<dbReference type="PANTHER" id="PTHR12867">
    <property type="entry name" value="GLYCOSYL TRANSFERASE-RELATED"/>
    <property type="match status" value="1"/>
</dbReference>
<evidence type="ECO:0000256" key="5">
    <source>
        <dbReference type="ARBA" id="ARBA00022676"/>
    </source>
</evidence>
<dbReference type="InterPro" id="IPR039042">
    <property type="entry name" value="Alg13-like"/>
</dbReference>
<evidence type="ECO:0000256" key="2">
    <source>
        <dbReference type="ARBA" id="ARBA00006962"/>
    </source>
</evidence>
<reference evidence="9" key="1">
    <citation type="submission" date="2015-11" db="EMBL/GenBank/DDBJ databases">
        <title>De novo transcriptome assembly of four potential Pierce s Disease insect vectors from Arizona vineyards.</title>
        <authorList>
            <person name="Tassone E.E."/>
        </authorList>
    </citation>
    <scope>NUCLEOTIDE SEQUENCE</scope>
</reference>
<keyword evidence="5" id="KW-0328">Glycosyltransferase</keyword>
<comment type="subcellular location">
    <subcellularLocation>
        <location evidence="1">Endoplasmic reticulum</location>
    </subcellularLocation>
</comment>
<gene>
    <name evidence="9" type="ORF">g.20825</name>
</gene>
<feature type="non-terminal residue" evidence="9">
    <location>
        <position position="1"/>
    </location>
</feature>
<evidence type="ECO:0000256" key="3">
    <source>
        <dbReference type="ARBA" id="ARBA00012614"/>
    </source>
</evidence>
<dbReference type="GO" id="GO:0004577">
    <property type="term" value="F:N-acetylglucosaminyldiphosphodolichol N-acetylglucosaminyltransferase activity"/>
    <property type="evidence" value="ECO:0007669"/>
    <property type="project" value="UniProtKB-EC"/>
</dbReference>
<name>A0A1B6KUH6_9HEMI</name>
<dbReference type="Gene3D" id="3.40.50.2000">
    <property type="entry name" value="Glycogen Phosphorylase B"/>
    <property type="match status" value="1"/>
</dbReference>
<evidence type="ECO:0000256" key="1">
    <source>
        <dbReference type="ARBA" id="ARBA00004240"/>
    </source>
</evidence>
<keyword evidence="7" id="KW-0256">Endoplasmic reticulum</keyword>
<accession>A0A1B6KUH6</accession>
<evidence type="ECO:0000256" key="4">
    <source>
        <dbReference type="ARBA" id="ARBA00017468"/>
    </source>
</evidence>
<keyword evidence="6" id="KW-0808">Transferase</keyword>
<dbReference type="GO" id="GO:0006488">
    <property type="term" value="P:dolichol-linked oligosaccharide biosynthetic process"/>
    <property type="evidence" value="ECO:0007669"/>
    <property type="project" value="InterPro"/>
</dbReference>
<organism evidence="9">
    <name type="scientific">Graphocephala atropunctata</name>
    <dbReference type="NCBI Taxonomy" id="36148"/>
    <lineage>
        <taxon>Eukaryota</taxon>
        <taxon>Metazoa</taxon>
        <taxon>Ecdysozoa</taxon>
        <taxon>Arthropoda</taxon>
        <taxon>Hexapoda</taxon>
        <taxon>Insecta</taxon>
        <taxon>Pterygota</taxon>
        <taxon>Neoptera</taxon>
        <taxon>Paraneoptera</taxon>
        <taxon>Hemiptera</taxon>
        <taxon>Auchenorrhyncha</taxon>
        <taxon>Membracoidea</taxon>
        <taxon>Cicadellidae</taxon>
        <taxon>Cicadellinae</taxon>
        <taxon>Cicadellini</taxon>
        <taxon>Graphocephala</taxon>
    </lineage>
</organism>
<feature type="domain" description="Glycosyl transferase family 28 C-terminal" evidence="8">
    <location>
        <begin position="30"/>
        <end position="161"/>
    </location>
</feature>
<dbReference type="AlphaFoldDB" id="A0A1B6KUH6"/>
<sequence length="190" mass="20794">YHNSLQQPTKPTQKHNSQTIGNFNMASSNVFVTVGTTQFDKLISNITSDEFLNVLARRGCKSLVLQVGQGKPVQETEKNGIKIESFSLKPSISEDISRADLVISHAGAGSCLGVLSAGKPLIVVINEDLMDNHQEELANKLEQEGYLFKSNCDNLVNVLERFDVKVLNPFVPGDPKVYASHFDTIMGVSS</sequence>
<dbReference type="SUPFAM" id="SSF53756">
    <property type="entry name" value="UDP-Glycosyltransferase/glycogen phosphorylase"/>
    <property type="match status" value="1"/>
</dbReference>
<protein>
    <recommendedName>
        <fullName evidence="4">UDP-N-acetylglucosamine transferase subunit ALG13</fullName>
        <ecNumber evidence="3">2.4.1.141</ecNumber>
    </recommendedName>
</protein>
<evidence type="ECO:0000256" key="7">
    <source>
        <dbReference type="ARBA" id="ARBA00022824"/>
    </source>
</evidence>
<proteinExistence type="inferred from homology"/>
<evidence type="ECO:0000259" key="8">
    <source>
        <dbReference type="Pfam" id="PF04101"/>
    </source>
</evidence>
<evidence type="ECO:0000313" key="9">
    <source>
        <dbReference type="EMBL" id="JAT15095.1"/>
    </source>
</evidence>
<comment type="similarity">
    <text evidence="2">Belongs to the glycosyltransferase 28 family.</text>
</comment>
<dbReference type="Pfam" id="PF04101">
    <property type="entry name" value="Glyco_tran_28_C"/>
    <property type="match status" value="1"/>
</dbReference>
<dbReference type="GO" id="GO:0005783">
    <property type="term" value="C:endoplasmic reticulum"/>
    <property type="evidence" value="ECO:0007669"/>
    <property type="project" value="UniProtKB-SubCell"/>
</dbReference>
<dbReference type="PANTHER" id="PTHR12867:SF6">
    <property type="entry name" value="N-ACETYLGLUCOSAMINYLDIPHOSPHODOLICHOL N-ACETYLGLUCOSAMINYLTRANSFERASE"/>
    <property type="match status" value="1"/>
</dbReference>